<dbReference type="Proteomes" id="UP000277498">
    <property type="component" value="Unassembled WGS sequence"/>
</dbReference>
<gene>
    <name evidence="1" type="ORF">XINFAN_02545</name>
</gene>
<name>A0A3P5XJN4_9RHOB</name>
<protein>
    <submittedName>
        <fullName evidence="1">Uncharacterized protein</fullName>
    </submittedName>
</protein>
<evidence type="ECO:0000313" key="1">
    <source>
        <dbReference type="EMBL" id="VDC30366.1"/>
    </source>
</evidence>
<keyword evidence="2" id="KW-1185">Reference proteome</keyword>
<reference evidence="1 2" key="1">
    <citation type="submission" date="2018-11" db="EMBL/GenBank/DDBJ databases">
        <authorList>
            <person name="Criscuolo A."/>
        </authorList>
    </citation>
    <scope>NUCLEOTIDE SEQUENCE [LARGE SCALE GENOMIC DNA]</scope>
    <source>
        <strain evidence="1">ACIP111625</strain>
    </source>
</reference>
<sequence length="51" mass="5584">MGVFTRMMHCLASEAADEQTIMIDVGPGQRHWLGRPGEGYLKAHRTASGRG</sequence>
<dbReference type="EMBL" id="UXAW01000078">
    <property type="protein sequence ID" value="VDC30366.1"/>
    <property type="molecule type" value="Genomic_DNA"/>
</dbReference>
<accession>A0A3P5XJN4</accession>
<dbReference type="AlphaFoldDB" id="A0A3P5XJN4"/>
<evidence type="ECO:0000313" key="2">
    <source>
        <dbReference type="Proteomes" id="UP000277498"/>
    </source>
</evidence>
<organism evidence="1 2">
    <name type="scientific">Pseudogemmobacter humi</name>
    <dbReference type="NCBI Taxonomy" id="2483812"/>
    <lineage>
        <taxon>Bacteria</taxon>
        <taxon>Pseudomonadati</taxon>
        <taxon>Pseudomonadota</taxon>
        <taxon>Alphaproteobacteria</taxon>
        <taxon>Rhodobacterales</taxon>
        <taxon>Paracoccaceae</taxon>
        <taxon>Pseudogemmobacter</taxon>
    </lineage>
</organism>
<proteinExistence type="predicted"/>